<evidence type="ECO:0000256" key="1">
    <source>
        <dbReference type="SAM" id="Phobius"/>
    </source>
</evidence>
<organism evidence="2 3">
    <name type="scientific">Haemonchus contortus</name>
    <name type="common">Barber pole worm</name>
    <dbReference type="NCBI Taxonomy" id="6289"/>
    <lineage>
        <taxon>Eukaryota</taxon>
        <taxon>Metazoa</taxon>
        <taxon>Ecdysozoa</taxon>
        <taxon>Nematoda</taxon>
        <taxon>Chromadorea</taxon>
        <taxon>Rhabditida</taxon>
        <taxon>Rhabditina</taxon>
        <taxon>Rhabditomorpha</taxon>
        <taxon>Strongyloidea</taxon>
        <taxon>Trichostrongylidae</taxon>
        <taxon>Haemonchus</taxon>
    </lineage>
</organism>
<dbReference type="Proteomes" id="UP000025227">
    <property type="component" value="Unplaced"/>
</dbReference>
<feature type="transmembrane region" description="Helical" evidence="1">
    <location>
        <begin position="44"/>
        <end position="66"/>
    </location>
</feature>
<dbReference type="AlphaFoldDB" id="A0A7I4YVM7"/>
<name>A0A7I4YVM7_HAECO</name>
<sequence>MWSVRPSFSFRSQKDGLIGEIGPGLLQHNIVCKRFDAVVPRPRAVIIEGIGLMMDGVVAVVTNFFYITFRKKACMGEVIVFECQRRGLLATYCTTNTIERIAPAIWFSVRLPSRRRKQSLLHSQLFFENGANAATGLMSFSFSPS</sequence>
<evidence type="ECO:0000313" key="2">
    <source>
        <dbReference type="Proteomes" id="UP000025227"/>
    </source>
</evidence>
<keyword evidence="1" id="KW-0472">Membrane</keyword>
<keyword evidence="2" id="KW-1185">Reference proteome</keyword>
<protein>
    <submittedName>
        <fullName evidence="3">Uncharacterized protein</fullName>
    </submittedName>
</protein>
<proteinExistence type="predicted"/>
<accession>A0A7I4YVM7</accession>
<evidence type="ECO:0000313" key="3">
    <source>
        <dbReference type="WBParaSite" id="HCON_00144120-00001"/>
    </source>
</evidence>
<keyword evidence="1" id="KW-0812">Transmembrane</keyword>
<keyword evidence="1" id="KW-1133">Transmembrane helix</keyword>
<dbReference type="WBParaSite" id="HCON_00144120-00001">
    <property type="protein sequence ID" value="HCON_00144120-00001"/>
    <property type="gene ID" value="HCON_00144120"/>
</dbReference>
<reference evidence="3" key="1">
    <citation type="submission" date="2020-12" db="UniProtKB">
        <authorList>
            <consortium name="WormBaseParasite"/>
        </authorList>
    </citation>
    <scope>IDENTIFICATION</scope>
    <source>
        <strain evidence="3">MHco3</strain>
    </source>
</reference>